<reference evidence="2 3" key="1">
    <citation type="submission" date="2018-08" db="EMBL/GenBank/DDBJ databases">
        <title>Cellulomonas rhizosphaerae sp. nov., a novel actinomycete isolated from soil.</title>
        <authorList>
            <person name="Tian Y."/>
        </authorList>
    </citation>
    <scope>NUCLEOTIDE SEQUENCE [LARGE SCALE GENOMIC DNA]</scope>
    <source>
        <strain evidence="2 3">NEAU-TCZ24</strain>
    </source>
</reference>
<dbReference type="InterPro" id="IPR005184">
    <property type="entry name" value="DUF306_Meta_HslJ"/>
</dbReference>
<proteinExistence type="predicted"/>
<keyword evidence="3" id="KW-1185">Reference proteome</keyword>
<organism evidence="2 3">
    <name type="scientific">Cellulomonas rhizosphaerae</name>
    <dbReference type="NCBI Taxonomy" id="2293719"/>
    <lineage>
        <taxon>Bacteria</taxon>
        <taxon>Bacillati</taxon>
        <taxon>Actinomycetota</taxon>
        <taxon>Actinomycetes</taxon>
        <taxon>Micrococcales</taxon>
        <taxon>Cellulomonadaceae</taxon>
        <taxon>Cellulomonas</taxon>
    </lineage>
</organism>
<dbReference type="Proteomes" id="UP000283374">
    <property type="component" value="Unassembled WGS sequence"/>
</dbReference>
<feature type="domain" description="DUF306" evidence="1">
    <location>
        <begin position="5"/>
        <end position="85"/>
    </location>
</feature>
<evidence type="ECO:0000259" key="1">
    <source>
        <dbReference type="Pfam" id="PF03724"/>
    </source>
</evidence>
<name>A0A413RJ76_9CELL</name>
<dbReference type="Gene3D" id="2.40.128.270">
    <property type="match status" value="1"/>
</dbReference>
<dbReference type="InterPro" id="IPR038670">
    <property type="entry name" value="HslJ-like_sf"/>
</dbReference>
<comment type="caution">
    <text evidence="2">The sequence shown here is derived from an EMBL/GenBank/DDBJ whole genome shotgun (WGS) entry which is preliminary data.</text>
</comment>
<dbReference type="PANTHER" id="PTHR35535:SF2">
    <property type="entry name" value="DUF306 DOMAIN-CONTAINING PROTEIN"/>
    <property type="match status" value="1"/>
</dbReference>
<evidence type="ECO:0000313" key="2">
    <source>
        <dbReference type="EMBL" id="RHA38506.1"/>
    </source>
</evidence>
<dbReference type="EMBL" id="QWKP01000213">
    <property type="protein sequence ID" value="RHA38506.1"/>
    <property type="molecule type" value="Genomic_DNA"/>
</dbReference>
<dbReference type="PANTHER" id="PTHR35535">
    <property type="entry name" value="HEAT SHOCK PROTEIN HSLJ"/>
    <property type="match status" value="1"/>
</dbReference>
<dbReference type="RefSeq" id="WP_233549908.1">
    <property type="nucleotide sequence ID" value="NZ_QWKP01000213.1"/>
</dbReference>
<dbReference type="AlphaFoldDB" id="A0A413RJ76"/>
<accession>A0A413RJ76</accession>
<gene>
    <name evidence="2" type="ORF">D1825_13895</name>
</gene>
<dbReference type="InterPro" id="IPR053147">
    <property type="entry name" value="Hsp_HslJ-like"/>
</dbReference>
<protein>
    <submittedName>
        <fullName evidence="2">META domain-containing protein</fullName>
    </submittedName>
</protein>
<evidence type="ECO:0000313" key="3">
    <source>
        <dbReference type="Proteomes" id="UP000283374"/>
    </source>
</evidence>
<dbReference type="Pfam" id="PF03724">
    <property type="entry name" value="META"/>
    <property type="match status" value="1"/>
</dbReference>
<sequence length="135" mass="13972">MRLVGTWTVTAVTGATVPADDRHRPWLTFDGDGQVYGMSGVNRVRGTWSVEGDVLTFGPLASTMMAGPPDAMTLEHALHTLLAGPLTLHTADGAAASSADPLLDPSAAGAGRPAIVDLLASDGALVELRRTTPRN</sequence>